<dbReference type="PANTHER" id="PTHR21012:SF0">
    <property type="entry name" value="ASPARTATE 1-DECARBOXYLASE"/>
    <property type="match status" value="1"/>
</dbReference>
<evidence type="ECO:0000313" key="14">
    <source>
        <dbReference type="EMBL" id="AEM77999.1"/>
    </source>
</evidence>
<keyword evidence="2 9" id="KW-0566">Pantothenate biosynthesis</keyword>
<accession>G2MQV0</accession>
<evidence type="ECO:0000256" key="8">
    <source>
        <dbReference type="ARBA" id="ARBA00023317"/>
    </source>
</evidence>
<feature type="binding site" evidence="9 11">
    <location>
        <position position="57"/>
    </location>
    <ligand>
        <name>substrate</name>
    </ligand>
</feature>
<dbReference type="Pfam" id="PF02261">
    <property type="entry name" value="Asp_decarbox"/>
    <property type="match status" value="1"/>
</dbReference>
<dbReference type="InterPro" id="IPR003190">
    <property type="entry name" value="Asp_decarbox"/>
</dbReference>
<evidence type="ECO:0000256" key="6">
    <source>
        <dbReference type="ARBA" id="ARBA00023239"/>
    </source>
</evidence>
<dbReference type="EMBL" id="CP002991">
    <property type="protein sequence ID" value="AEM77999.1"/>
    <property type="molecule type" value="Genomic_DNA"/>
</dbReference>
<dbReference type="RefSeq" id="WP_014062347.1">
    <property type="nucleotide sequence ID" value="NC_015958.1"/>
</dbReference>
<evidence type="ECO:0000256" key="9">
    <source>
        <dbReference type="HAMAP-Rule" id="MF_00446"/>
    </source>
</evidence>
<evidence type="ECO:0000256" key="1">
    <source>
        <dbReference type="ARBA" id="ARBA00022490"/>
    </source>
</evidence>
<evidence type="ECO:0000256" key="4">
    <source>
        <dbReference type="ARBA" id="ARBA00022813"/>
    </source>
</evidence>
<comment type="cofactor">
    <cofactor evidence="9 10">
        <name>pyruvate</name>
        <dbReference type="ChEBI" id="CHEBI:15361"/>
    </cofactor>
    <text evidence="9 10">Binds 1 pyruvoyl group covalently per subunit.</text>
</comment>
<keyword evidence="4 9" id="KW-0068">Autocatalytic cleavage</keyword>
<evidence type="ECO:0000313" key="15">
    <source>
        <dbReference type="Proteomes" id="UP000008276"/>
    </source>
</evidence>
<dbReference type="EC" id="4.1.1.11" evidence="9"/>
<dbReference type="GO" id="GO:0005829">
    <property type="term" value="C:cytosol"/>
    <property type="evidence" value="ECO:0007669"/>
    <property type="project" value="TreeGrafter"/>
</dbReference>
<gene>
    <name evidence="9" type="primary">panD</name>
    <name evidence="14" type="ORF">Thewi_0540</name>
</gene>
<dbReference type="KEGG" id="twi:Thewi_0540"/>
<keyword evidence="1 9" id="KW-0963">Cytoplasm</keyword>
<keyword evidence="6 9" id="KW-0456">Lyase</keyword>
<dbReference type="GO" id="GO:0004068">
    <property type="term" value="F:aspartate 1-decarboxylase activity"/>
    <property type="evidence" value="ECO:0007669"/>
    <property type="project" value="UniProtKB-UniRule"/>
</dbReference>
<feature type="modified residue" description="Pyruvic acid (Ser)" evidence="9 12">
    <location>
        <position position="25"/>
    </location>
</feature>
<dbReference type="HAMAP" id="MF_00446">
    <property type="entry name" value="PanD"/>
    <property type="match status" value="1"/>
</dbReference>
<evidence type="ECO:0000256" key="11">
    <source>
        <dbReference type="PIRSR" id="PIRSR006246-2"/>
    </source>
</evidence>
<comment type="pathway">
    <text evidence="9">Cofactor biosynthesis; (R)-pantothenate biosynthesis; beta-alanine from L-aspartate: step 1/1.</text>
</comment>
<comment type="PTM">
    <text evidence="9 12">Is synthesized initially as an inactive proenzyme, which is activated by self-cleavage at a specific serine bond to produce a beta-subunit with a hydroxyl group at its C-terminus and an alpha-subunit with a pyruvoyl group at its N-terminus.</text>
</comment>
<dbReference type="PIRSF" id="PIRSF006246">
    <property type="entry name" value="Asp_decarbox"/>
    <property type="match status" value="1"/>
</dbReference>
<dbReference type="UniPathway" id="UPA00028">
    <property type="reaction ID" value="UER00002"/>
</dbReference>
<evidence type="ECO:0000256" key="2">
    <source>
        <dbReference type="ARBA" id="ARBA00022655"/>
    </source>
</evidence>
<feature type="active site" description="Proton donor" evidence="9 10">
    <location>
        <position position="58"/>
    </location>
</feature>
<dbReference type="Gene3D" id="2.40.40.20">
    <property type="match status" value="1"/>
</dbReference>
<reference evidence="14 15" key="1">
    <citation type="submission" date="2011-08" db="EMBL/GenBank/DDBJ databases">
        <title>Complete sequence of Thermoanaerobacter wiegelii Rt8.B1.</title>
        <authorList>
            <consortium name="US DOE Joint Genome Institute"/>
            <person name="Lucas S."/>
            <person name="Han J."/>
            <person name="Lapidus A."/>
            <person name="Cheng J.-F."/>
            <person name="Goodwin L."/>
            <person name="Pitluck S."/>
            <person name="Peters L."/>
            <person name="Mikhailova N."/>
            <person name="Zeytun A."/>
            <person name="Daligault H."/>
            <person name="Detter J.C."/>
            <person name="Han C."/>
            <person name="Tapia R."/>
            <person name="Land M."/>
            <person name="Hauser L."/>
            <person name="Kyrpides N."/>
            <person name="Ivanova N."/>
            <person name="Pagani I."/>
            <person name="Hemme C."/>
            <person name="Woyke T."/>
        </authorList>
    </citation>
    <scope>NUCLEOTIDE SEQUENCE [LARGE SCALE GENOMIC DNA]</scope>
    <source>
        <strain evidence="14 15">Rt8.B1</strain>
    </source>
</reference>
<comment type="catalytic activity">
    <reaction evidence="9">
        <text>L-aspartate + H(+) = beta-alanine + CO2</text>
        <dbReference type="Rhea" id="RHEA:19497"/>
        <dbReference type="ChEBI" id="CHEBI:15378"/>
        <dbReference type="ChEBI" id="CHEBI:16526"/>
        <dbReference type="ChEBI" id="CHEBI:29991"/>
        <dbReference type="ChEBI" id="CHEBI:57966"/>
        <dbReference type="EC" id="4.1.1.11"/>
    </reaction>
</comment>
<evidence type="ECO:0000256" key="10">
    <source>
        <dbReference type="PIRSR" id="PIRSR006246-1"/>
    </source>
</evidence>
<dbReference type="Proteomes" id="UP000008276">
    <property type="component" value="Chromosome"/>
</dbReference>
<keyword evidence="15" id="KW-1185">Reference proteome</keyword>
<dbReference type="GO" id="GO:0015940">
    <property type="term" value="P:pantothenate biosynthetic process"/>
    <property type="evidence" value="ECO:0007669"/>
    <property type="project" value="UniProtKB-UniRule"/>
</dbReference>
<evidence type="ECO:0000256" key="12">
    <source>
        <dbReference type="PIRSR" id="PIRSR006246-3"/>
    </source>
</evidence>
<evidence type="ECO:0000256" key="3">
    <source>
        <dbReference type="ARBA" id="ARBA00022793"/>
    </source>
</evidence>
<dbReference type="SUPFAM" id="SSF50692">
    <property type="entry name" value="ADC-like"/>
    <property type="match status" value="1"/>
</dbReference>
<evidence type="ECO:0000256" key="13">
    <source>
        <dbReference type="PIRSR" id="PIRSR006246-5"/>
    </source>
</evidence>
<proteinExistence type="inferred from homology"/>
<dbReference type="PANTHER" id="PTHR21012">
    <property type="entry name" value="ASPARTATE 1-DECARBOXYLASE"/>
    <property type="match status" value="1"/>
</dbReference>
<comment type="subcellular location">
    <subcellularLocation>
        <location evidence="9">Cytoplasm</location>
    </subcellularLocation>
</comment>
<comment type="similarity">
    <text evidence="9">Belongs to the PanD family.</text>
</comment>
<dbReference type="HOGENOM" id="CLU_115305_2_0_9"/>
<dbReference type="AlphaFoldDB" id="G2MQV0"/>
<keyword evidence="5 9" id="KW-0865">Zymogen</keyword>
<evidence type="ECO:0000256" key="5">
    <source>
        <dbReference type="ARBA" id="ARBA00023145"/>
    </source>
</evidence>
<dbReference type="InterPro" id="IPR009010">
    <property type="entry name" value="Asp_de-COase-like_dom_sf"/>
</dbReference>
<comment type="subunit">
    <text evidence="9">Heterooctamer of four alpha and four beta subunits.</text>
</comment>
<feature type="binding site" evidence="9 11">
    <location>
        <begin position="73"/>
        <end position="75"/>
    </location>
    <ligand>
        <name>substrate</name>
    </ligand>
</feature>
<dbReference type="CDD" id="cd06919">
    <property type="entry name" value="Asp_decarbox"/>
    <property type="match status" value="1"/>
</dbReference>
<comment type="function">
    <text evidence="9">Catalyzes the pyruvoyl-dependent decarboxylation of aspartate to produce beta-alanine.</text>
</comment>
<feature type="active site" description="Schiff-base intermediate with substrate; via pyruvic acid" evidence="9 10">
    <location>
        <position position="25"/>
    </location>
</feature>
<evidence type="ECO:0000256" key="7">
    <source>
        <dbReference type="ARBA" id="ARBA00023270"/>
    </source>
</evidence>
<keyword evidence="7 9" id="KW-0704">Schiff base</keyword>
<keyword evidence="8 9" id="KW-0670">Pyruvate</keyword>
<feature type="chain" id="PRO_5013998074" description="Aspartate 1-decarboxylase alpha chain" evidence="9 13">
    <location>
        <begin position="25"/>
        <end position="118"/>
    </location>
</feature>
<organism evidence="14 15">
    <name type="scientific">Thermoanaerobacter wiegelii Rt8.B1</name>
    <dbReference type="NCBI Taxonomy" id="697303"/>
    <lineage>
        <taxon>Bacteria</taxon>
        <taxon>Bacillati</taxon>
        <taxon>Bacillota</taxon>
        <taxon>Clostridia</taxon>
        <taxon>Thermoanaerobacterales</taxon>
        <taxon>Thermoanaerobacteraceae</taxon>
        <taxon>Thermoanaerobacter</taxon>
    </lineage>
</organism>
<name>G2MQV0_9THEO</name>
<protein>
    <recommendedName>
        <fullName evidence="9">Aspartate 1-decarboxylase</fullName>
        <ecNumber evidence="9">4.1.1.11</ecNumber>
    </recommendedName>
    <alternativeName>
        <fullName evidence="9">Aspartate alpha-decarboxylase</fullName>
    </alternativeName>
    <component>
        <recommendedName>
            <fullName evidence="9">Aspartate 1-decarboxylase beta chain</fullName>
        </recommendedName>
    </component>
    <component>
        <recommendedName>
            <fullName evidence="9">Aspartate 1-decarboxylase alpha chain</fullName>
        </recommendedName>
    </component>
</protein>
<dbReference type="GO" id="GO:0006523">
    <property type="term" value="P:alanine biosynthetic process"/>
    <property type="evidence" value="ECO:0007669"/>
    <property type="project" value="InterPro"/>
</dbReference>
<dbReference type="STRING" id="697303.Thewi_0540"/>
<sequence>MQRFMMKSKIHRAIVTETNLNYQGSITIDKNLMELADILPNEKVQVLNINTGARFDTYAIEGERGSGEIRINGAAARLCHTGDIIIIISYAIIDDEEAKNYKPKVIFLDENNKPINKI</sequence>
<dbReference type="eggNOG" id="COG0853">
    <property type="taxonomic scope" value="Bacteria"/>
</dbReference>
<keyword evidence="3 9" id="KW-0210">Decarboxylase</keyword>
<feature type="chain" id="PRO_5013998076" description="Aspartate 1-decarboxylase beta chain" evidence="9 13">
    <location>
        <begin position="1"/>
        <end position="24"/>
    </location>
</feature>
<dbReference type="NCBIfam" id="TIGR00223">
    <property type="entry name" value="panD"/>
    <property type="match status" value="1"/>
</dbReference>